<dbReference type="EMBL" id="JACOFW010000007">
    <property type="protein sequence ID" value="MBC3807442.1"/>
    <property type="molecule type" value="Genomic_DNA"/>
</dbReference>
<name>A0ABR6X3D2_9BURK</name>
<dbReference type="InterPro" id="IPR037066">
    <property type="entry name" value="Plug_dom_sf"/>
</dbReference>
<dbReference type="InterPro" id="IPR036942">
    <property type="entry name" value="Beta-barrel_TonB_sf"/>
</dbReference>
<feature type="compositionally biased region" description="Polar residues" evidence="12">
    <location>
        <begin position="31"/>
        <end position="45"/>
    </location>
</feature>
<dbReference type="InterPro" id="IPR012910">
    <property type="entry name" value="Plug_dom"/>
</dbReference>
<dbReference type="CDD" id="cd01347">
    <property type="entry name" value="ligand_gated_channel"/>
    <property type="match status" value="1"/>
</dbReference>
<evidence type="ECO:0000313" key="16">
    <source>
        <dbReference type="EMBL" id="MBC3807442.1"/>
    </source>
</evidence>
<dbReference type="SUPFAM" id="SSF56935">
    <property type="entry name" value="Porins"/>
    <property type="match status" value="1"/>
</dbReference>
<keyword evidence="6 11" id="KW-0798">TonB box</keyword>
<feature type="region of interest" description="Disordered" evidence="12">
    <location>
        <begin position="31"/>
        <end position="52"/>
    </location>
</feature>
<feature type="signal peptide" evidence="13">
    <location>
        <begin position="1"/>
        <end position="23"/>
    </location>
</feature>
<evidence type="ECO:0000313" key="17">
    <source>
        <dbReference type="Proteomes" id="UP000648257"/>
    </source>
</evidence>
<dbReference type="PANTHER" id="PTHR32552">
    <property type="entry name" value="FERRICHROME IRON RECEPTOR-RELATED"/>
    <property type="match status" value="1"/>
</dbReference>
<keyword evidence="13" id="KW-0732">Signal</keyword>
<evidence type="ECO:0000256" key="6">
    <source>
        <dbReference type="ARBA" id="ARBA00023077"/>
    </source>
</evidence>
<dbReference type="InterPro" id="IPR000531">
    <property type="entry name" value="Beta-barrel_TonB"/>
</dbReference>
<keyword evidence="17" id="KW-1185">Reference proteome</keyword>
<keyword evidence="5 10" id="KW-0812">Transmembrane</keyword>
<proteinExistence type="inferred from homology"/>
<evidence type="ECO:0000256" key="2">
    <source>
        <dbReference type="ARBA" id="ARBA00009810"/>
    </source>
</evidence>
<dbReference type="NCBIfam" id="TIGR01783">
    <property type="entry name" value="TonB-siderophor"/>
    <property type="match status" value="1"/>
</dbReference>
<protein>
    <submittedName>
        <fullName evidence="16">TonB-dependent siderophore receptor</fullName>
    </submittedName>
</protein>
<dbReference type="PANTHER" id="PTHR32552:SF90">
    <property type="entry name" value="METAL-PSEUDOPALINE RECEPTOR CNTO"/>
    <property type="match status" value="1"/>
</dbReference>
<evidence type="ECO:0000256" key="4">
    <source>
        <dbReference type="ARBA" id="ARBA00022452"/>
    </source>
</evidence>
<dbReference type="RefSeq" id="WP_186922525.1">
    <property type="nucleotide sequence ID" value="NZ_JACOFW010000007.1"/>
</dbReference>
<evidence type="ECO:0000256" key="11">
    <source>
        <dbReference type="RuleBase" id="RU003357"/>
    </source>
</evidence>
<sequence length="721" mass="80216">MNQTTHTAFAILLASLYPQLANAEETALAKNSQTNTIESSTQTSEQIKKKDVPQQVKVQGQKQYRNLSVAGATKNDSLLIDLPLAVRVISAELLQDTGANTLRDALDLSSGIQRQSNLGGLWDSYAMRGFTGDPNFGSDYMVNGVNSSRGYNGIRDNANTYAIEILKGPASALYGRGEPGGTINILTKKPRFDSVYQVDMKLGSFQEKRIAVDLTGPISQQFAYRINLASESSESGRDYHKTDRTFIAPSFLWRLNDHTTLSYELEANEQKSPFDRGVVAVKGQLGLIPNSRFLGEPADGRMQTKSLGHQVFFQHDLNPNWTLQSGLSYRDSEIKGFSTEASNLLPDNETLRRQRRHRDFSASDRSARIEIAGNHQIAGVQHQTLFGVEHVQFADERVQLRRNPSASNPYSINIFKPVYGKQADPLTMSINTKENQEANAVYLQDQIHWNTQWKTLLGVRFDRYQQRVENRRTATVNQQSLQASSPRIGVVYQATPSLAWYLSAAQGFRPNSGVSINNTAFPAEESRSYELGMKWENAKKNLSSTIAIFNIDKRNVLTTNPVNTDFSVTAGELKSQGIEVDVEGQLQDNLRITAAYAYTDAKVSRGDNLILTGSRFPNVPTHSANLFLKQSFQLNGNASGIGLGLQYIGERYGDVALSSNFILPAYTTVKLVADYRINSTMQLHVQVNNLTNRQYFASAYSQVWVQPGSERQISANLRVAF</sequence>
<evidence type="ECO:0000256" key="3">
    <source>
        <dbReference type="ARBA" id="ARBA00022448"/>
    </source>
</evidence>
<keyword evidence="8 16" id="KW-0675">Receptor</keyword>
<evidence type="ECO:0000259" key="15">
    <source>
        <dbReference type="Pfam" id="PF07715"/>
    </source>
</evidence>
<organism evidence="16 17">
    <name type="scientific">Undibacterium seohonense</name>
    <dbReference type="NCBI Taxonomy" id="1344950"/>
    <lineage>
        <taxon>Bacteria</taxon>
        <taxon>Pseudomonadati</taxon>
        <taxon>Pseudomonadota</taxon>
        <taxon>Betaproteobacteria</taxon>
        <taxon>Burkholderiales</taxon>
        <taxon>Oxalobacteraceae</taxon>
        <taxon>Undibacterium</taxon>
    </lineage>
</organism>
<evidence type="ECO:0000256" key="9">
    <source>
        <dbReference type="ARBA" id="ARBA00023237"/>
    </source>
</evidence>
<gene>
    <name evidence="16" type="ORF">H8K52_08810</name>
</gene>
<dbReference type="PROSITE" id="PS52016">
    <property type="entry name" value="TONB_DEPENDENT_REC_3"/>
    <property type="match status" value="1"/>
</dbReference>
<feature type="domain" description="TonB-dependent receptor plug" evidence="15">
    <location>
        <begin position="81"/>
        <end position="182"/>
    </location>
</feature>
<evidence type="ECO:0000256" key="10">
    <source>
        <dbReference type="PROSITE-ProRule" id="PRU01360"/>
    </source>
</evidence>
<accession>A0ABR6X3D2</accession>
<evidence type="ECO:0000256" key="12">
    <source>
        <dbReference type="SAM" id="MobiDB-lite"/>
    </source>
</evidence>
<feature type="domain" description="TonB-dependent receptor-like beta-barrel" evidence="14">
    <location>
        <begin position="253"/>
        <end position="690"/>
    </location>
</feature>
<comment type="similarity">
    <text evidence="2 10 11">Belongs to the TonB-dependent receptor family.</text>
</comment>
<comment type="subcellular location">
    <subcellularLocation>
        <location evidence="1 10">Cell outer membrane</location>
        <topology evidence="1 10">Multi-pass membrane protein</topology>
    </subcellularLocation>
</comment>
<evidence type="ECO:0000256" key="8">
    <source>
        <dbReference type="ARBA" id="ARBA00023170"/>
    </source>
</evidence>
<keyword evidence="9 10" id="KW-0998">Cell outer membrane</keyword>
<evidence type="ECO:0000256" key="5">
    <source>
        <dbReference type="ARBA" id="ARBA00022692"/>
    </source>
</evidence>
<dbReference type="Gene3D" id="2.170.130.10">
    <property type="entry name" value="TonB-dependent receptor, plug domain"/>
    <property type="match status" value="1"/>
</dbReference>
<evidence type="ECO:0000256" key="7">
    <source>
        <dbReference type="ARBA" id="ARBA00023136"/>
    </source>
</evidence>
<feature type="chain" id="PRO_5047287685" evidence="13">
    <location>
        <begin position="24"/>
        <end position="721"/>
    </location>
</feature>
<dbReference type="InterPro" id="IPR010105">
    <property type="entry name" value="TonB_sidphr_rcpt"/>
</dbReference>
<keyword evidence="3 10" id="KW-0813">Transport</keyword>
<dbReference type="Gene3D" id="2.40.170.20">
    <property type="entry name" value="TonB-dependent receptor, beta-barrel domain"/>
    <property type="match status" value="1"/>
</dbReference>
<evidence type="ECO:0000256" key="13">
    <source>
        <dbReference type="SAM" id="SignalP"/>
    </source>
</evidence>
<evidence type="ECO:0000259" key="14">
    <source>
        <dbReference type="Pfam" id="PF00593"/>
    </source>
</evidence>
<reference evidence="16 17" key="1">
    <citation type="submission" date="2020-08" db="EMBL/GenBank/DDBJ databases">
        <title>Novel species isolated from subtropical streams in China.</title>
        <authorList>
            <person name="Lu H."/>
        </authorList>
    </citation>
    <scope>NUCLEOTIDE SEQUENCE [LARGE SCALE GENOMIC DNA]</scope>
    <source>
        <strain evidence="16 17">KACC 16656</strain>
    </source>
</reference>
<keyword evidence="4 10" id="KW-1134">Transmembrane beta strand</keyword>
<evidence type="ECO:0000256" key="1">
    <source>
        <dbReference type="ARBA" id="ARBA00004571"/>
    </source>
</evidence>
<dbReference type="Proteomes" id="UP000648257">
    <property type="component" value="Unassembled WGS sequence"/>
</dbReference>
<dbReference type="InterPro" id="IPR039426">
    <property type="entry name" value="TonB-dep_rcpt-like"/>
</dbReference>
<dbReference type="Pfam" id="PF00593">
    <property type="entry name" value="TonB_dep_Rec_b-barrel"/>
    <property type="match status" value="1"/>
</dbReference>
<comment type="caution">
    <text evidence="16">The sequence shown here is derived from an EMBL/GenBank/DDBJ whole genome shotgun (WGS) entry which is preliminary data.</text>
</comment>
<keyword evidence="7 10" id="KW-0472">Membrane</keyword>
<dbReference type="Pfam" id="PF07715">
    <property type="entry name" value="Plug"/>
    <property type="match status" value="1"/>
</dbReference>